<evidence type="ECO:0008006" key="4">
    <source>
        <dbReference type="Google" id="ProtNLM"/>
    </source>
</evidence>
<dbReference type="RefSeq" id="WP_141448850.1">
    <property type="nucleotide sequence ID" value="NZ_CP041217.1"/>
</dbReference>
<evidence type="ECO:0000313" key="2">
    <source>
        <dbReference type="EMBL" id="QDH22306.1"/>
    </source>
</evidence>
<feature type="region of interest" description="Disordered" evidence="1">
    <location>
        <begin position="380"/>
        <end position="425"/>
    </location>
</feature>
<dbReference type="PANTHER" id="PTHR21525:SF9">
    <property type="entry name" value="CHANNEL_COLICIN DOMAIN-CONTAINING PROTEIN"/>
    <property type="match status" value="1"/>
</dbReference>
<dbReference type="EMBL" id="CP041217">
    <property type="protein sequence ID" value="QDH22306.1"/>
    <property type="molecule type" value="Genomic_DNA"/>
</dbReference>
<evidence type="ECO:0000313" key="3">
    <source>
        <dbReference type="Proteomes" id="UP000316968"/>
    </source>
</evidence>
<name>A0A4Y6V0X7_SACBS</name>
<organism evidence="2 3">
    <name type="scientific">Saccharibacillus brassicae</name>
    <dbReference type="NCBI Taxonomy" id="2583377"/>
    <lineage>
        <taxon>Bacteria</taxon>
        <taxon>Bacillati</taxon>
        <taxon>Bacillota</taxon>
        <taxon>Bacilli</taxon>
        <taxon>Bacillales</taxon>
        <taxon>Paenibacillaceae</taxon>
        <taxon>Saccharibacillus</taxon>
    </lineage>
</organism>
<dbReference type="OrthoDB" id="2666192at2"/>
<dbReference type="Proteomes" id="UP000316968">
    <property type="component" value="Chromosome"/>
</dbReference>
<protein>
    <recommendedName>
        <fullName evidence="4">Tail tape measure protein</fullName>
    </recommendedName>
</protein>
<proteinExistence type="predicted"/>
<reference evidence="2 3" key="1">
    <citation type="submission" date="2019-06" db="EMBL/GenBank/DDBJ databases">
        <title>Saccharibacillus brassicae sp. nov., an endophytic bacterium isolated from Chinese cabbage seeds (Brassica pekinensis).</title>
        <authorList>
            <person name="Jiang L."/>
            <person name="Lee J."/>
            <person name="Kim S.W."/>
        </authorList>
    </citation>
    <scope>NUCLEOTIDE SEQUENCE [LARGE SCALE GENOMIC DNA]</scope>
    <source>
        <strain evidence="3">KCTC 43072 / ATSA2</strain>
    </source>
</reference>
<keyword evidence="3" id="KW-1185">Reference proteome</keyword>
<dbReference type="PANTHER" id="PTHR21525">
    <property type="entry name" value="MOTILE SPERM PROTEIN"/>
    <property type="match status" value="1"/>
</dbReference>
<gene>
    <name evidence="2" type="ORF">FFV09_16495</name>
</gene>
<accession>A0A4Y6V0X7</accession>
<dbReference type="KEGG" id="saca:FFV09_16495"/>
<sequence length="555" mass="57536">MPKVRQKVEALPRIAQAAPAVPKVPQRVEPLPPIATGASKIIKDKPIAPKPDLAAQKPSIVQQQQSLKLSIINPAPSFPPIDFQPLVTALTINTDALVQLTSKLGNLQVGAAPAAEEKKKGAISMLVDGLKAGKTLNDGRLDVHNARAKSREIADEDNKRLQVNSDRALDDMANPSRTAQETAVLERERREEDEAYRIKRNTLKAERTGHRLGAGINLIEGGTASADFLKDFYGALTGSGGGEAKSSPAEAASQLIQGVNDSGILDTFGKGVAKKIFGPLGTLLEVGDAIRTTDDRARFEMLGGAAGGAIGGSAGAAIGTAVLPGLGTAVGGYLGGMAGDFVGEKVGGLVYEYGGKAAEFMDSTMDKLSSKMDELFSWGKKEQEKPAPKPSAPLSPTLAQAAGIPSPAMYGPMRDPAPPRFADPMDPIAMMNQRLISQAAPKVLPPAVPPQPAAPPAGIAGANAAGSGSQISVEMSQTQMGALSGMIQEAKTEVTNQVSINISPGTVQLDIHEEIDYAEIEGKIGAAIVAKVRQAFNNYKPTGGGSGGPSTAMAT</sequence>
<dbReference type="AlphaFoldDB" id="A0A4Y6V0X7"/>
<evidence type="ECO:0000256" key="1">
    <source>
        <dbReference type="SAM" id="MobiDB-lite"/>
    </source>
</evidence>